<keyword evidence="5 6" id="KW-0472">Membrane</keyword>
<evidence type="ECO:0000256" key="5">
    <source>
        <dbReference type="ARBA" id="ARBA00023136"/>
    </source>
</evidence>
<feature type="transmembrane region" description="Helical" evidence="6">
    <location>
        <begin position="46"/>
        <end position="71"/>
    </location>
</feature>
<feature type="transmembrane region" description="Helical" evidence="6">
    <location>
        <begin position="191"/>
        <end position="212"/>
    </location>
</feature>
<reference evidence="8" key="1">
    <citation type="submission" date="2014-11" db="EMBL/GenBank/DDBJ databases">
        <authorList>
            <person name="Malar M.C."/>
            <person name="Sen D."/>
            <person name="Tripathy S."/>
        </authorList>
    </citation>
    <scope>NUCLEOTIDE SEQUENCE</scope>
    <source>
        <strain evidence="8">BDU141951</strain>
    </source>
</reference>
<evidence type="ECO:0000256" key="6">
    <source>
        <dbReference type="RuleBase" id="RU366058"/>
    </source>
</evidence>
<dbReference type="EMBL" id="JTHE02000003">
    <property type="protein sequence ID" value="NEV70255.1"/>
    <property type="molecule type" value="Genomic_DNA"/>
</dbReference>
<evidence type="ECO:0000313" key="8">
    <source>
        <dbReference type="EMBL" id="NEV70255.1"/>
    </source>
</evidence>
<feature type="transmembrane region" description="Helical" evidence="6">
    <location>
        <begin position="134"/>
        <end position="153"/>
    </location>
</feature>
<evidence type="ECO:0000256" key="1">
    <source>
        <dbReference type="ARBA" id="ARBA00004651"/>
    </source>
</evidence>
<keyword evidence="4 6" id="KW-1133">Transmembrane helix</keyword>
<feature type="transmembrane region" description="Helical" evidence="6">
    <location>
        <begin position="160"/>
        <end position="179"/>
    </location>
</feature>
<proteinExistence type="inferred from homology"/>
<dbReference type="Pfam" id="PF09335">
    <property type="entry name" value="VTT_dom"/>
    <property type="match status" value="1"/>
</dbReference>
<dbReference type="PANTHER" id="PTHR12677:SF59">
    <property type="entry name" value="GOLGI APPARATUS MEMBRANE PROTEIN TVP38-RELATED"/>
    <property type="match status" value="1"/>
</dbReference>
<comment type="subcellular location">
    <subcellularLocation>
        <location evidence="1 6">Cell membrane</location>
        <topology evidence="1 6">Multi-pass membrane protein</topology>
    </subcellularLocation>
</comment>
<evidence type="ECO:0000259" key="7">
    <source>
        <dbReference type="Pfam" id="PF09335"/>
    </source>
</evidence>
<dbReference type="InterPro" id="IPR032816">
    <property type="entry name" value="VTT_dom"/>
</dbReference>
<sequence length="218" mass="23874">MSTVFRKKVFWVLVSLGLILALCLRNLSLLFDPEALLAAFTGLGPWAAPAFVAAHVLATMVGVPATLLVLLGGAKFGLWWGSLWSLIGATVGATAAFWVARYLLQDWFRQRFAERKIYRNIDKLMDTHSFNCVLAVRFAPLSPFCLVNFLFGLTSAPVSAFFWGTLIGIAPGTVAYTWIGLAGLEAIQGKGLWPLTLAMSFLGVLSIVPILLRRRRLS</sequence>
<feature type="transmembrane region" description="Helical" evidence="6">
    <location>
        <begin position="83"/>
        <end position="104"/>
    </location>
</feature>
<comment type="similarity">
    <text evidence="6">Belongs to the TVP38/TMEM64 family.</text>
</comment>
<keyword evidence="3 6" id="KW-0812">Transmembrane</keyword>
<protein>
    <recommendedName>
        <fullName evidence="6">TVP38/TMEM64 family membrane protein</fullName>
    </recommendedName>
</protein>
<reference evidence="8" key="3">
    <citation type="submission" date="2020-02" db="EMBL/GenBank/DDBJ databases">
        <authorList>
            <person name="Sarangi A.N."/>
            <person name="Ghosh S."/>
            <person name="Mukherjee M."/>
            <person name="Tripathy S."/>
        </authorList>
    </citation>
    <scope>NUCLEOTIDE SEQUENCE</scope>
    <source>
        <strain evidence="8">BDU141951</strain>
    </source>
</reference>
<dbReference type="GO" id="GO:0005886">
    <property type="term" value="C:plasma membrane"/>
    <property type="evidence" value="ECO:0007669"/>
    <property type="project" value="UniProtKB-SubCell"/>
</dbReference>
<evidence type="ECO:0000256" key="3">
    <source>
        <dbReference type="ARBA" id="ARBA00022692"/>
    </source>
</evidence>
<evidence type="ECO:0000256" key="4">
    <source>
        <dbReference type="ARBA" id="ARBA00022989"/>
    </source>
</evidence>
<evidence type="ECO:0000256" key="2">
    <source>
        <dbReference type="ARBA" id="ARBA00022475"/>
    </source>
</evidence>
<dbReference type="PANTHER" id="PTHR12677">
    <property type="entry name" value="GOLGI APPARATUS MEMBRANE PROTEIN TVP38-RELATED"/>
    <property type="match status" value="1"/>
</dbReference>
<name>A0A0C1Y874_9CYAN</name>
<comment type="caution">
    <text evidence="8">The sequence shown here is derived from an EMBL/GenBank/DDBJ whole genome shotgun (WGS) entry which is preliminary data.</text>
</comment>
<keyword evidence="2 6" id="KW-1003">Cell membrane</keyword>
<feature type="domain" description="VTT" evidence="7">
    <location>
        <begin position="63"/>
        <end position="180"/>
    </location>
</feature>
<dbReference type="AlphaFoldDB" id="A0A0C1Y874"/>
<gene>
    <name evidence="8" type="ORF">QQ91_024510</name>
</gene>
<reference evidence="8" key="2">
    <citation type="journal article" date="2015" name="Genome Announc.">
        <title>Draft Genome Sequence of Filamentous Marine Cyanobacterium Lyngbya confervoides Strain BDU141951.</title>
        <authorList>
            <person name="Chandrababunaidu M.M."/>
            <person name="Sen D."/>
            <person name="Tripathy S."/>
        </authorList>
    </citation>
    <scope>NUCLEOTIDE SEQUENCE</scope>
    <source>
        <strain evidence="8">BDU141951</strain>
    </source>
</reference>
<organism evidence="8">
    <name type="scientific">Lyngbya confervoides BDU141951</name>
    <dbReference type="NCBI Taxonomy" id="1574623"/>
    <lineage>
        <taxon>Bacteria</taxon>
        <taxon>Bacillati</taxon>
        <taxon>Cyanobacteriota</taxon>
        <taxon>Cyanophyceae</taxon>
        <taxon>Oscillatoriophycideae</taxon>
        <taxon>Oscillatoriales</taxon>
        <taxon>Microcoleaceae</taxon>
        <taxon>Lyngbya</taxon>
    </lineage>
</organism>
<accession>A0A0C1Y874</accession>
<dbReference type="InterPro" id="IPR015414">
    <property type="entry name" value="TMEM64"/>
</dbReference>